<dbReference type="EMBL" id="MU859368">
    <property type="protein sequence ID" value="KAK3947347.1"/>
    <property type="molecule type" value="Genomic_DNA"/>
</dbReference>
<accession>A0AAN6NK73</accession>
<name>A0AAN6NK73_9PEZI</name>
<protein>
    <submittedName>
        <fullName evidence="2">Uncharacterized protein</fullName>
    </submittedName>
</protein>
<evidence type="ECO:0000256" key="1">
    <source>
        <dbReference type="SAM" id="MobiDB-lite"/>
    </source>
</evidence>
<keyword evidence="3" id="KW-1185">Reference proteome</keyword>
<reference evidence="2" key="2">
    <citation type="submission" date="2023-06" db="EMBL/GenBank/DDBJ databases">
        <authorList>
            <consortium name="Lawrence Berkeley National Laboratory"/>
            <person name="Mondo S.J."/>
            <person name="Hensen N."/>
            <person name="Bonometti L."/>
            <person name="Westerberg I."/>
            <person name="Brannstrom I.O."/>
            <person name="Guillou S."/>
            <person name="Cros-Aarteil S."/>
            <person name="Calhoun S."/>
            <person name="Haridas S."/>
            <person name="Kuo A."/>
            <person name="Pangilinan J."/>
            <person name="Riley R."/>
            <person name="Labutti K."/>
            <person name="Andreopoulos B."/>
            <person name="Lipzen A."/>
            <person name="Chen C."/>
            <person name="Yanf M."/>
            <person name="Daum C."/>
            <person name="Ng V."/>
            <person name="Clum A."/>
            <person name="Steindorff A."/>
            <person name="Ohm R."/>
            <person name="Martin F."/>
            <person name="Silar P."/>
            <person name="Natvig D."/>
            <person name="Lalanne C."/>
            <person name="Gautier V."/>
            <person name="Ament-Velasquez S.L."/>
            <person name="Kruys A."/>
            <person name="Hutchinson M.I."/>
            <person name="Powell A.J."/>
            <person name="Barry K."/>
            <person name="Miller A.N."/>
            <person name="Grigoriev I.V."/>
            <person name="Debuchy R."/>
            <person name="Gladieux P."/>
            <person name="Thoren M.H."/>
            <person name="Johannesson H."/>
        </authorList>
    </citation>
    <scope>NUCLEOTIDE SEQUENCE</scope>
    <source>
        <strain evidence="2">CBS 626.80</strain>
    </source>
</reference>
<proteinExistence type="predicted"/>
<evidence type="ECO:0000313" key="2">
    <source>
        <dbReference type="EMBL" id="KAK3947347.1"/>
    </source>
</evidence>
<reference evidence="2" key="1">
    <citation type="journal article" date="2023" name="Mol. Phylogenet. Evol.">
        <title>Genome-scale phylogeny and comparative genomics of the fungal order Sordariales.</title>
        <authorList>
            <person name="Hensen N."/>
            <person name="Bonometti L."/>
            <person name="Westerberg I."/>
            <person name="Brannstrom I.O."/>
            <person name="Guillou S."/>
            <person name="Cros-Aarteil S."/>
            <person name="Calhoun S."/>
            <person name="Haridas S."/>
            <person name="Kuo A."/>
            <person name="Mondo S."/>
            <person name="Pangilinan J."/>
            <person name="Riley R."/>
            <person name="LaButti K."/>
            <person name="Andreopoulos B."/>
            <person name="Lipzen A."/>
            <person name="Chen C."/>
            <person name="Yan M."/>
            <person name="Daum C."/>
            <person name="Ng V."/>
            <person name="Clum A."/>
            <person name="Steindorff A."/>
            <person name="Ohm R.A."/>
            <person name="Martin F."/>
            <person name="Silar P."/>
            <person name="Natvig D.O."/>
            <person name="Lalanne C."/>
            <person name="Gautier V."/>
            <person name="Ament-Velasquez S.L."/>
            <person name="Kruys A."/>
            <person name="Hutchinson M.I."/>
            <person name="Powell A.J."/>
            <person name="Barry K."/>
            <person name="Miller A.N."/>
            <person name="Grigoriev I.V."/>
            <person name="Debuchy R."/>
            <person name="Gladieux P."/>
            <person name="Hiltunen Thoren M."/>
            <person name="Johannesson H."/>
        </authorList>
    </citation>
    <scope>NUCLEOTIDE SEQUENCE</scope>
    <source>
        <strain evidence="2">CBS 626.80</strain>
    </source>
</reference>
<organism evidence="2 3">
    <name type="scientific">Pseudoneurospora amorphoporcata</name>
    <dbReference type="NCBI Taxonomy" id="241081"/>
    <lineage>
        <taxon>Eukaryota</taxon>
        <taxon>Fungi</taxon>
        <taxon>Dikarya</taxon>
        <taxon>Ascomycota</taxon>
        <taxon>Pezizomycotina</taxon>
        <taxon>Sordariomycetes</taxon>
        <taxon>Sordariomycetidae</taxon>
        <taxon>Sordariales</taxon>
        <taxon>Sordariaceae</taxon>
        <taxon>Pseudoneurospora</taxon>
    </lineage>
</organism>
<sequence length="453" mass="49984">MRVPLDHCYQATRGLEQANTMNYPQHHQHPTNNTSSAQETRILTTFPTEGLPEPRVEDLRRDEVLYPPSAPGDFPFHLRIPLLTQLNRWFCCQCATRAIHSLHSDGHRGLDKIGIVNNKAFDRCHDPACSHIQCANCALGPGFGGLLSFNSLLPPEGGRGAHAQGPTIVRTVAGLHAHPFHIDPCHWECACREWMSNVFDSRCTMHLTRCANPRCQFRNRRDVGVLRPDSVVLNRYGQRLGTADQRVIERNGPWMVQRHGLGMVPEKGQRDKGKGVVLPGHASPTPTGPPTAVLLDVFRPRTTGYGIDEMDVCGDEDEDIPVWKPGCPTPRYRRRRAPPPPPPFDKPDEVATYLAEYLASIPRGSPQSMAMVSSVRGEVSRPGLVMMSGRREDSDSRGPILGGGFSHPPRAGHHSGHVPLSVEVTATMPSTSMRSVGFSGTGDGRMGNGWRRM</sequence>
<gene>
    <name evidence="2" type="ORF">QBC32DRAFT_354679</name>
</gene>
<comment type="caution">
    <text evidence="2">The sequence shown here is derived from an EMBL/GenBank/DDBJ whole genome shotgun (WGS) entry which is preliminary data.</text>
</comment>
<dbReference type="Proteomes" id="UP001303222">
    <property type="component" value="Unassembled WGS sequence"/>
</dbReference>
<dbReference type="AlphaFoldDB" id="A0AAN6NK73"/>
<feature type="region of interest" description="Disordered" evidence="1">
    <location>
        <begin position="432"/>
        <end position="453"/>
    </location>
</feature>
<evidence type="ECO:0000313" key="3">
    <source>
        <dbReference type="Proteomes" id="UP001303222"/>
    </source>
</evidence>
<feature type="region of interest" description="Disordered" evidence="1">
    <location>
        <begin position="389"/>
        <end position="414"/>
    </location>
</feature>